<protein>
    <submittedName>
        <fullName evidence="4">WD domain G-beta repeat family protein</fullName>
    </submittedName>
</protein>
<organism evidence="4 5">
    <name type="scientific">Cryptosporidium meleagridis</name>
    <dbReference type="NCBI Taxonomy" id="93969"/>
    <lineage>
        <taxon>Eukaryota</taxon>
        <taxon>Sar</taxon>
        <taxon>Alveolata</taxon>
        <taxon>Apicomplexa</taxon>
        <taxon>Conoidasida</taxon>
        <taxon>Coccidia</taxon>
        <taxon>Eucoccidiorida</taxon>
        <taxon>Eimeriorina</taxon>
        <taxon>Cryptosporidiidae</taxon>
        <taxon>Cryptosporidium</taxon>
    </lineage>
</organism>
<dbReference type="PROSITE" id="PS50294">
    <property type="entry name" value="WD_REPEATS_REGION"/>
    <property type="match status" value="1"/>
</dbReference>
<dbReference type="PRINTS" id="PR00320">
    <property type="entry name" value="GPROTEINBRPT"/>
</dbReference>
<accession>A0A2P4YYY4</accession>
<evidence type="ECO:0000256" key="1">
    <source>
        <dbReference type="ARBA" id="ARBA00022574"/>
    </source>
</evidence>
<dbReference type="PROSITE" id="PS50082">
    <property type="entry name" value="WD_REPEATS_2"/>
    <property type="match status" value="2"/>
</dbReference>
<reference evidence="4 5" key="1">
    <citation type="submission" date="2014-04" db="EMBL/GenBank/DDBJ databases">
        <title>Comparative Genomics of Cryptosporidium Species.</title>
        <authorList>
            <person name="Silva J.C."/>
            <person name="Su Q."/>
            <person name="Chalmers R."/>
            <person name="Chibucos M.C."/>
            <person name="Elwin K."/>
            <person name="Godinez A."/>
            <person name="Guo F."/>
            <person name="Huynh K."/>
            <person name="Orvis J."/>
            <person name="Ott S."/>
            <person name="Sadzewicz L."/>
            <person name="Sengamalay N."/>
            <person name="Shetty A."/>
            <person name="Sun M."/>
            <person name="Tallon L."/>
            <person name="Xiao L."/>
            <person name="Zhang H."/>
            <person name="Fraser C.M."/>
            <person name="Zhu G."/>
            <person name="Kissinger J."/>
            <person name="Widmer G."/>
        </authorList>
    </citation>
    <scope>NUCLEOTIDE SEQUENCE [LARGE SCALE GENOMIC DNA]</scope>
    <source>
        <strain evidence="4 5">UKMEL1</strain>
    </source>
</reference>
<dbReference type="Proteomes" id="UP000236928">
    <property type="component" value="Unassembled WGS sequence"/>
</dbReference>
<evidence type="ECO:0000256" key="3">
    <source>
        <dbReference type="PROSITE-ProRule" id="PRU00221"/>
    </source>
</evidence>
<evidence type="ECO:0000313" key="4">
    <source>
        <dbReference type="EMBL" id="POM83028.1"/>
    </source>
</evidence>
<dbReference type="EMBL" id="JIBK01000009">
    <property type="protein sequence ID" value="POM83028.1"/>
    <property type="molecule type" value="Genomic_DNA"/>
</dbReference>
<dbReference type="OrthoDB" id="256303at2759"/>
<dbReference type="Pfam" id="PF00400">
    <property type="entry name" value="WD40"/>
    <property type="match status" value="4"/>
</dbReference>
<evidence type="ECO:0000313" key="5">
    <source>
        <dbReference type="Proteomes" id="UP000236928"/>
    </source>
</evidence>
<keyword evidence="1 3" id="KW-0853">WD repeat</keyword>
<dbReference type="VEuPathDB" id="CryptoDB:CmeUKMEL1_05345"/>
<dbReference type="PANTHER" id="PTHR10971">
    <property type="entry name" value="MRNA EXPORT FACTOR AND BUB3"/>
    <property type="match status" value="1"/>
</dbReference>
<dbReference type="InterPro" id="IPR020472">
    <property type="entry name" value="WD40_PAC1"/>
</dbReference>
<evidence type="ECO:0000256" key="2">
    <source>
        <dbReference type="ARBA" id="ARBA00022737"/>
    </source>
</evidence>
<dbReference type="InterPro" id="IPR036322">
    <property type="entry name" value="WD40_repeat_dom_sf"/>
</dbReference>
<dbReference type="SUPFAM" id="SSF50978">
    <property type="entry name" value="WD40 repeat-like"/>
    <property type="match status" value="1"/>
</dbReference>
<keyword evidence="2" id="KW-0677">Repeat</keyword>
<dbReference type="SMART" id="SM00320">
    <property type="entry name" value="WD40"/>
    <property type="match status" value="6"/>
</dbReference>
<name>A0A2P4YYY4_9CRYT</name>
<dbReference type="AlphaFoldDB" id="A0A2P4YYY4"/>
<sequence>MFSTSSFGSQNKYNVNNSIELSNCPNDSISKVSYSNSIESWISHTMKDYSRFEASTLEHSLILLFFQVCWSMNSSLLAASSWDKSVTVWEVQHMGGNSVNTRFGASFQHSAPVLDCAISSDSRYLFSGGCDNELKMHDMSSRQSQTIGRHDAPISNIFWCDEQKFVVTGSWDKTIKFWNGQSQNPIYSLSIPERVYAMDLKYPALVVAAADNAVYVWNLQNITPTPYKRIQTQLKLQPRSISLFPDRTGFAIGSIEGRCAIAHIEESHRDKNFPFRCHRVTSSSPDIAYSINSIDFHLQYGTFATGGSDGAIAFWDKDNKSRLTIMKTMPAPVTDIKFSPSGKLLAYSLSYDWSKGYDNTAINNSCNKVLLHVMNDEHVCPKGKRS</sequence>
<dbReference type="InterPro" id="IPR015943">
    <property type="entry name" value="WD40/YVTN_repeat-like_dom_sf"/>
</dbReference>
<keyword evidence="5" id="KW-1185">Reference proteome</keyword>
<proteinExistence type="predicted"/>
<dbReference type="InterPro" id="IPR001680">
    <property type="entry name" value="WD40_rpt"/>
</dbReference>
<feature type="repeat" description="WD" evidence="3">
    <location>
        <begin position="147"/>
        <end position="188"/>
    </location>
</feature>
<gene>
    <name evidence="4" type="ORF">CmeUKMEL1_05345</name>
</gene>
<comment type="caution">
    <text evidence="4">The sequence shown here is derived from an EMBL/GenBank/DDBJ whole genome shotgun (WGS) entry which is preliminary data.</text>
</comment>
<feature type="repeat" description="WD" evidence="3">
    <location>
        <begin position="291"/>
        <end position="325"/>
    </location>
</feature>
<dbReference type="Gene3D" id="2.130.10.10">
    <property type="entry name" value="YVTN repeat-like/Quinoprotein amine dehydrogenase"/>
    <property type="match status" value="1"/>
</dbReference>